<dbReference type="EMBL" id="JACHJK010000024">
    <property type="protein sequence ID" value="MBB5932355.1"/>
    <property type="molecule type" value="Genomic_DNA"/>
</dbReference>
<sequence length="62" mass="7192">MNQPDPTADDPAATPYGCRWCGDEQHHHGEQWHPTAGLHQWTKPTTDQIRDRMTARRARRNS</sequence>
<dbReference type="AlphaFoldDB" id="A0A7W9UV38"/>
<proteinExistence type="predicted"/>
<protein>
    <submittedName>
        <fullName evidence="1">Uncharacterized protein</fullName>
    </submittedName>
</protein>
<evidence type="ECO:0000313" key="2">
    <source>
        <dbReference type="Proteomes" id="UP000585836"/>
    </source>
</evidence>
<reference evidence="1 2" key="1">
    <citation type="submission" date="2020-08" db="EMBL/GenBank/DDBJ databases">
        <title>Genomic Encyclopedia of Type Strains, Phase III (KMG-III): the genomes of soil and plant-associated and newly described type strains.</title>
        <authorList>
            <person name="Whitman W."/>
        </authorList>
    </citation>
    <scope>NUCLEOTIDE SEQUENCE [LARGE SCALE GENOMIC DNA]</scope>
    <source>
        <strain evidence="1 2">CECT 3313</strain>
    </source>
</reference>
<comment type="caution">
    <text evidence="1">The sequence shown here is derived from an EMBL/GenBank/DDBJ whole genome shotgun (WGS) entry which is preliminary data.</text>
</comment>
<keyword evidence="2" id="KW-1185">Reference proteome</keyword>
<accession>A0A7W9UV38</accession>
<evidence type="ECO:0000313" key="1">
    <source>
        <dbReference type="EMBL" id="MBB5932355.1"/>
    </source>
</evidence>
<organism evidence="1 2">
    <name type="scientific">Streptomyces echinatus</name>
    <dbReference type="NCBI Taxonomy" id="67293"/>
    <lineage>
        <taxon>Bacteria</taxon>
        <taxon>Bacillati</taxon>
        <taxon>Actinomycetota</taxon>
        <taxon>Actinomycetes</taxon>
        <taxon>Kitasatosporales</taxon>
        <taxon>Streptomycetaceae</taxon>
        <taxon>Streptomyces</taxon>
    </lineage>
</organism>
<name>A0A7W9UV38_9ACTN</name>
<dbReference type="Proteomes" id="UP000585836">
    <property type="component" value="Unassembled WGS sequence"/>
</dbReference>
<gene>
    <name evidence="1" type="ORF">FHS34_007865</name>
</gene>
<dbReference type="RefSeq" id="WP_184974591.1">
    <property type="nucleotide sequence ID" value="NZ_BAAAWF010000040.1"/>
</dbReference>